<proteinExistence type="predicted"/>
<accession>A0A7T0FZ84</accession>
<gene>
    <name evidence="1" type="ORF">G3M70_01100</name>
</gene>
<sequence>MVWDHASNLDEKDVRSVIAYLRTVPPVEKEVTPFHHPDGNDCKRATIWLVGNNEPGCK</sequence>
<evidence type="ECO:0000313" key="2">
    <source>
        <dbReference type="Proteomes" id="UP000594688"/>
    </source>
</evidence>
<dbReference type="KEGG" id="nli:G3M70_01100"/>
<reference evidence="1 2" key="1">
    <citation type="submission" date="2020-02" db="EMBL/GenBank/DDBJ databases">
        <title>Genomic and physiological characterization of two novel Nitrospinaceae genera.</title>
        <authorList>
            <person name="Mueller A.J."/>
            <person name="Jung M.-Y."/>
            <person name="Strachan C.R."/>
            <person name="Herbold C.W."/>
            <person name="Kirkegaard R.H."/>
            <person name="Daims H."/>
        </authorList>
    </citation>
    <scope>NUCLEOTIDE SEQUENCE [LARGE SCALE GENOMIC DNA]</scope>
    <source>
        <strain evidence="1">EB</strain>
    </source>
</reference>
<dbReference type="EMBL" id="CP048685">
    <property type="protein sequence ID" value="QPJ60556.1"/>
    <property type="molecule type" value="Genomic_DNA"/>
</dbReference>
<protein>
    <recommendedName>
        <fullName evidence="3">Cytochrome c</fullName>
    </recommendedName>
</protein>
<name>A0A7T0FZ84_9BACT</name>
<dbReference type="Proteomes" id="UP000594688">
    <property type="component" value="Chromosome"/>
</dbReference>
<evidence type="ECO:0000313" key="1">
    <source>
        <dbReference type="EMBL" id="QPJ60556.1"/>
    </source>
</evidence>
<organism evidence="1 2">
    <name type="scientific">Candidatus Nitronauta litoralis</name>
    <dbReference type="NCBI Taxonomy" id="2705533"/>
    <lineage>
        <taxon>Bacteria</taxon>
        <taxon>Pseudomonadati</taxon>
        <taxon>Nitrospinota/Tectimicrobiota group</taxon>
        <taxon>Nitrospinota</taxon>
        <taxon>Nitrospinia</taxon>
        <taxon>Nitrospinales</taxon>
        <taxon>Nitrospinaceae</taxon>
        <taxon>Candidatus Nitronauta</taxon>
    </lineage>
</organism>
<dbReference type="AlphaFoldDB" id="A0A7T0FZ84"/>
<evidence type="ECO:0008006" key="3">
    <source>
        <dbReference type="Google" id="ProtNLM"/>
    </source>
</evidence>